<dbReference type="RefSeq" id="WP_156785020.1">
    <property type="nucleotide sequence ID" value="NZ_LT629690.1"/>
</dbReference>
<evidence type="ECO:0000313" key="1">
    <source>
        <dbReference type="EMBL" id="SDE99837.1"/>
    </source>
</evidence>
<dbReference type="AlphaFoldDB" id="A0A1G7HH63"/>
<keyword evidence="2" id="KW-1185">Reference proteome</keyword>
<accession>A0A1G7HH63</accession>
<dbReference type="EMBL" id="LT629690">
    <property type="protein sequence ID" value="SDE99837.1"/>
    <property type="molecule type" value="Genomic_DNA"/>
</dbReference>
<dbReference type="Proteomes" id="UP000182427">
    <property type="component" value="Chromosome I"/>
</dbReference>
<dbReference type="OrthoDB" id="114489at2"/>
<gene>
    <name evidence="1" type="ORF">SAMN05444167_1074</name>
</gene>
<sequence>MSDDPNLPLLQEAAAKLKPFLGEVVFVGGATLGLFDRPTCSTESGLTNAQTGC</sequence>
<proteinExistence type="predicted"/>
<evidence type="ECO:0000313" key="2">
    <source>
        <dbReference type="Proteomes" id="UP000182427"/>
    </source>
</evidence>
<reference evidence="1 2" key="1">
    <citation type="submission" date="2016-10" db="EMBL/GenBank/DDBJ databases">
        <authorList>
            <person name="de Groot N.N."/>
        </authorList>
    </citation>
    <scope>NUCLEOTIDE SEQUENCE [LARGE SCALE GENOMIC DNA]</scope>
    <source>
        <strain evidence="1 2">GAS232</strain>
    </source>
</reference>
<name>A0A1G7HH63_9BACT</name>
<protein>
    <submittedName>
        <fullName evidence="1">Uncharacterized protein</fullName>
    </submittedName>
</protein>
<organism evidence="1 2">
    <name type="scientific">Terriglobus roseus</name>
    <dbReference type="NCBI Taxonomy" id="392734"/>
    <lineage>
        <taxon>Bacteria</taxon>
        <taxon>Pseudomonadati</taxon>
        <taxon>Acidobacteriota</taxon>
        <taxon>Terriglobia</taxon>
        <taxon>Terriglobales</taxon>
        <taxon>Acidobacteriaceae</taxon>
        <taxon>Terriglobus</taxon>
    </lineage>
</organism>